<feature type="transmembrane region" description="Helical" evidence="1">
    <location>
        <begin position="95"/>
        <end position="116"/>
    </location>
</feature>
<dbReference type="RefSeq" id="WP_239676812.1">
    <property type="nucleotide sequence ID" value="NZ_CP070499.1"/>
</dbReference>
<keyword evidence="1" id="KW-1133">Transmembrane helix</keyword>
<gene>
    <name evidence="3" type="ORF">JQS43_24915</name>
</gene>
<feature type="transmembrane region" description="Helical" evidence="1">
    <location>
        <begin position="57"/>
        <end position="75"/>
    </location>
</feature>
<sequence>MAYAMVCYVIGVASAITAAFVVGPPGGPWPSYLVLGFVTLIGGVAVGHLLGLFLPPFLAPIASAVTIYVCLIFTYPYPHLAFWVVSGRPQAEIDLFSLAVRSGVALSLALAAVLVASLATADVVNRQYRLAGIFAVGLVGLSVWVVATGGDLRQHRVAPDPLCSEPIPRVCVWPDHAMRLDRVAELAQRLPQSTLGVLPVPDAFYEEGLRGPAPGITMEAGKPPFELTLHDERSALAMMVWQLIPNVGDCVWEAGDAEVREAQNAREMLFAWVYSRTVNSTSEFADEPVLEAAIDDVVEQPPPSQVEWAELQVEVVTGDACG</sequence>
<dbReference type="InterPro" id="IPR055648">
    <property type="entry name" value="DUF7224"/>
</dbReference>
<name>A0A895YGZ6_9ACTN</name>
<protein>
    <recommendedName>
        <fullName evidence="2">DUF7224 domain-containing protein</fullName>
    </recommendedName>
</protein>
<accession>A0A895YGZ6</accession>
<dbReference type="EMBL" id="CP070499">
    <property type="protein sequence ID" value="QSB14663.1"/>
    <property type="molecule type" value="Genomic_DNA"/>
</dbReference>
<feature type="domain" description="DUF7224" evidence="2">
    <location>
        <begin position="170"/>
        <end position="317"/>
    </location>
</feature>
<evidence type="ECO:0000313" key="3">
    <source>
        <dbReference type="EMBL" id="QSB14663.1"/>
    </source>
</evidence>
<keyword evidence="1" id="KW-0812">Transmembrane</keyword>
<keyword evidence="4" id="KW-1185">Reference proteome</keyword>
<feature type="transmembrane region" description="Helical" evidence="1">
    <location>
        <begin position="128"/>
        <end position="147"/>
    </location>
</feature>
<dbReference type="Proteomes" id="UP000662857">
    <property type="component" value="Chromosome"/>
</dbReference>
<feature type="transmembrane region" description="Helical" evidence="1">
    <location>
        <begin position="5"/>
        <end position="23"/>
    </location>
</feature>
<dbReference type="KEGG" id="nhy:JQS43_24915"/>
<evidence type="ECO:0000256" key="1">
    <source>
        <dbReference type="SAM" id="Phobius"/>
    </source>
</evidence>
<dbReference type="AlphaFoldDB" id="A0A895YGZ6"/>
<feature type="transmembrane region" description="Helical" evidence="1">
    <location>
        <begin position="29"/>
        <end position="50"/>
    </location>
</feature>
<organism evidence="3 4">
    <name type="scientific">Natronosporangium hydrolyticum</name>
    <dbReference type="NCBI Taxonomy" id="2811111"/>
    <lineage>
        <taxon>Bacteria</taxon>
        <taxon>Bacillati</taxon>
        <taxon>Actinomycetota</taxon>
        <taxon>Actinomycetes</taxon>
        <taxon>Micromonosporales</taxon>
        <taxon>Micromonosporaceae</taxon>
        <taxon>Natronosporangium</taxon>
    </lineage>
</organism>
<dbReference type="Pfam" id="PF23866">
    <property type="entry name" value="DUF7224"/>
    <property type="match status" value="1"/>
</dbReference>
<keyword evidence="1" id="KW-0472">Membrane</keyword>
<proteinExistence type="predicted"/>
<evidence type="ECO:0000259" key="2">
    <source>
        <dbReference type="Pfam" id="PF23866"/>
    </source>
</evidence>
<evidence type="ECO:0000313" key="4">
    <source>
        <dbReference type="Proteomes" id="UP000662857"/>
    </source>
</evidence>
<reference evidence="3" key="1">
    <citation type="submission" date="2021-02" db="EMBL/GenBank/DDBJ databases">
        <title>Natrosporangium hydrolyticum gen. nov., sp. nov, a haloalkaliphilic actinobacterium from a soda solonchak soil.</title>
        <authorList>
            <person name="Sorokin D.Y."/>
            <person name="Khijniak T.V."/>
            <person name="Zakharycheva A.P."/>
            <person name="Boueva O.V."/>
            <person name="Ariskina E.V."/>
            <person name="Hahnke R.L."/>
            <person name="Bunk B."/>
            <person name="Sproer C."/>
            <person name="Schumann P."/>
            <person name="Evtushenko L.I."/>
            <person name="Kublanov I.V."/>
        </authorList>
    </citation>
    <scope>NUCLEOTIDE SEQUENCE</scope>
    <source>
        <strain evidence="3">DSM 106523</strain>
    </source>
</reference>